<name>A0A1G4RB98_9CAUL</name>
<evidence type="ECO:0000256" key="1">
    <source>
        <dbReference type="SAM" id="Phobius"/>
    </source>
</evidence>
<dbReference type="PROSITE" id="PS50244">
    <property type="entry name" value="S5A_REDUCTASE"/>
    <property type="match status" value="1"/>
</dbReference>
<dbReference type="Pfam" id="PF06966">
    <property type="entry name" value="DUF1295"/>
    <property type="match status" value="1"/>
</dbReference>
<feature type="transmembrane region" description="Helical" evidence="1">
    <location>
        <begin position="107"/>
        <end position="129"/>
    </location>
</feature>
<evidence type="ECO:0000313" key="3">
    <source>
        <dbReference type="Proteomes" id="UP000199150"/>
    </source>
</evidence>
<keyword evidence="1" id="KW-1133">Transmembrane helix</keyword>
<keyword evidence="1" id="KW-0472">Membrane</keyword>
<dbReference type="PANTHER" id="PTHR32251:SF17">
    <property type="entry name" value="STEROID 5-ALPHA REDUCTASE C-TERMINAL DOMAIN-CONTAINING PROTEIN"/>
    <property type="match status" value="1"/>
</dbReference>
<keyword evidence="1" id="KW-0812">Transmembrane</keyword>
<keyword evidence="3" id="KW-1185">Reference proteome</keyword>
<dbReference type="GO" id="GO:0016020">
    <property type="term" value="C:membrane"/>
    <property type="evidence" value="ECO:0007669"/>
    <property type="project" value="TreeGrafter"/>
</dbReference>
<dbReference type="Gene3D" id="1.20.120.1630">
    <property type="match status" value="1"/>
</dbReference>
<dbReference type="RefSeq" id="WP_090646540.1">
    <property type="nucleotide sequence ID" value="NZ_CBCRYE010000004.1"/>
</dbReference>
<evidence type="ECO:0000313" key="2">
    <source>
        <dbReference type="EMBL" id="SCW54088.1"/>
    </source>
</evidence>
<protein>
    <submittedName>
        <fullName evidence="2">Steroid 5-alpha reductase family enzyme</fullName>
    </submittedName>
</protein>
<reference evidence="3" key="1">
    <citation type="submission" date="2016-10" db="EMBL/GenBank/DDBJ databases">
        <authorList>
            <person name="Varghese N."/>
            <person name="Submissions S."/>
        </authorList>
    </citation>
    <scope>NUCLEOTIDE SEQUENCE [LARGE SCALE GENOMIC DNA]</scope>
    <source>
        <strain evidence="3">CGMCC 1.3431</strain>
    </source>
</reference>
<dbReference type="OrthoDB" id="9779233at2"/>
<dbReference type="Proteomes" id="UP000199150">
    <property type="component" value="Unassembled WGS sequence"/>
</dbReference>
<dbReference type="EMBL" id="FMTS01000002">
    <property type="protein sequence ID" value="SCW54088.1"/>
    <property type="molecule type" value="Genomic_DNA"/>
</dbReference>
<gene>
    <name evidence="2" type="ORF">SAMN02927928_1748</name>
</gene>
<feature type="transmembrane region" description="Helical" evidence="1">
    <location>
        <begin position="67"/>
        <end position="87"/>
    </location>
</feature>
<feature type="transmembrane region" description="Helical" evidence="1">
    <location>
        <begin position="194"/>
        <end position="227"/>
    </location>
</feature>
<proteinExistence type="predicted"/>
<accession>A0A1G4RB98</accession>
<feature type="transmembrane region" description="Helical" evidence="1">
    <location>
        <begin position="7"/>
        <end position="30"/>
    </location>
</feature>
<dbReference type="InterPro" id="IPR010721">
    <property type="entry name" value="UstE-like"/>
</dbReference>
<dbReference type="PANTHER" id="PTHR32251">
    <property type="entry name" value="3-OXO-5-ALPHA-STEROID 4-DEHYDROGENASE"/>
    <property type="match status" value="1"/>
</dbReference>
<sequence length="264" mass="28477">MLLSSNIIVLIGLAAGVSLVMMAATVVQLVTGKSGWIDTLWTFAVGAGGVAAALLPTEGANDLRRLCVGLLVAVWALRLGLHIAARTHGGEDDPRYAAIKADHPKDWPVYLFGMLQAQAIAAFVLVLAVRFAAINPAPFPAVTDLIGMAILLVAFIGEGVADAQLRAFGKTHKKAVADTGLWRWSRHPNYFFEWLGWCGWAVIALSGPFGWLALLAPVQMYILLVYVSGIPPLEKHMRETRGQAFDDYAARTSAFFPLPPKSRS</sequence>
<dbReference type="AlphaFoldDB" id="A0A1G4RB98"/>
<dbReference type="STRING" id="260084.SAMN02927928_1748"/>
<feature type="transmembrane region" description="Helical" evidence="1">
    <location>
        <begin position="141"/>
        <end position="161"/>
    </location>
</feature>
<feature type="transmembrane region" description="Helical" evidence="1">
    <location>
        <begin position="36"/>
        <end position="55"/>
    </location>
</feature>
<organism evidence="2 3">
    <name type="scientific">Asticcacaulis taihuensis</name>
    <dbReference type="NCBI Taxonomy" id="260084"/>
    <lineage>
        <taxon>Bacteria</taxon>
        <taxon>Pseudomonadati</taxon>
        <taxon>Pseudomonadota</taxon>
        <taxon>Alphaproteobacteria</taxon>
        <taxon>Caulobacterales</taxon>
        <taxon>Caulobacteraceae</taxon>
        <taxon>Asticcacaulis</taxon>
    </lineage>
</organism>